<keyword evidence="6 9" id="KW-0647">Proteasome</keyword>
<keyword evidence="5 9" id="KW-0067">ATP-binding</keyword>
<sequence>MSRSPSLPDRPTLDVDPESTPQERLDALQDHYGEILAVHEELREQLDDVEARREELREEVNRLQRENETLKTASLYLATVEDLPEDGSAVIKQHGNNQEVLTELSPRLADDLDVGDRVAINDSFSVQRVLDDETDARAQAMEVDESPTVDYADIGGLDEQLREVREAVEDPLVNPEKFAAVGVEPPSGVLLHGPPGTGKTMLAKAVAKQTDATFIKMAGSELVRKFIGEGSRLVRDLFELAEQKEPAIIFIDEIDAVAAKRTDSKTSGDAEVQRTMMQLLSEMDGFDERGDVRIIAATNRFDMLDSAILRPGRFDRLIEVPHPDEEARERILEIHAAEMNVADEVDFSDLARDTDGFSGAQLASLATEAGMFAIRDDRQEVRREDFDDAHEKLMAEGDDEGGPSYPSYIQ</sequence>
<dbReference type="InterPro" id="IPR041569">
    <property type="entry name" value="AAA_lid_3"/>
</dbReference>
<dbReference type="PANTHER" id="PTHR23073">
    <property type="entry name" value="26S PROTEASOME REGULATORY SUBUNIT"/>
    <property type="match status" value="1"/>
</dbReference>
<dbReference type="GO" id="GO:0005524">
    <property type="term" value="F:ATP binding"/>
    <property type="evidence" value="ECO:0007669"/>
    <property type="project" value="UniProtKB-UniRule"/>
</dbReference>
<evidence type="ECO:0000256" key="7">
    <source>
        <dbReference type="ARBA" id="ARBA00023054"/>
    </source>
</evidence>
<organism evidence="13 14">
    <name type="scientific">Halobacterium jilantaiense</name>
    <dbReference type="NCBI Taxonomy" id="355548"/>
    <lineage>
        <taxon>Archaea</taxon>
        <taxon>Methanobacteriati</taxon>
        <taxon>Methanobacteriota</taxon>
        <taxon>Stenosarchaea group</taxon>
        <taxon>Halobacteria</taxon>
        <taxon>Halobacteriales</taxon>
        <taxon>Halobacteriaceae</taxon>
        <taxon>Halobacterium</taxon>
    </lineage>
</organism>
<feature type="compositionally biased region" description="Basic and acidic residues" evidence="11">
    <location>
        <begin position="385"/>
        <end position="395"/>
    </location>
</feature>
<dbReference type="InterPro" id="IPR012340">
    <property type="entry name" value="NA-bd_OB-fold"/>
</dbReference>
<evidence type="ECO:0000256" key="6">
    <source>
        <dbReference type="ARBA" id="ARBA00022942"/>
    </source>
</evidence>
<dbReference type="SMART" id="SM00382">
    <property type="entry name" value="AAA"/>
    <property type="match status" value="1"/>
</dbReference>
<dbReference type="HAMAP" id="MF_00553">
    <property type="entry name" value="PAN"/>
    <property type="match status" value="1"/>
</dbReference>
<dbReference type="RefSeq" id="WP_089669511.1">
    <property type="nucleotide sequence ID" value="NZ_FOJA01000001.1"/>
</dbReference>
<dbReference type="Pfam" id="PF17862">
    <property type="entry name" value="AAA_lid_3"/>
    <property type="match status" value="1"/>
</dbReference>
<proteinExistence type="inferred from homology"/>
<accession>A0A1I0Q5G5</accession>
<dbReference type="OrthoDB" id="77269at2157"/>
<protein>
    <recommendedName>
        <fullName evidence="9">Proteasome-activating nucleotidase</fullName>
        <shortName evidence="9">PAN</shortName>
    </recommendedName>
    <alternativeName>
        <fullName evidence="9">Proteasomal ATPase</fullName>
    </alternativeName>
    <alternativeName>
        <fullName evidence="9">Proteasome regulatory ATPase</fullName>
    </alternativeName>
    <alternativeName>
        <fullName evidence="9">Proteasome regulatory particle</fullName>
    </alternativeName>
</protein>
<evidence type="ECO:0000313" key="14">
    <source>
        <dbReference type="Proteomes" id="UP000198518"/>
    </source>
</evidence>
<dbReference type="InterPro" id="IPR050221">
    <property type="entry name" value="26S_Proteasome_ATPase"/>
</dbReference>
<comment type="subcellular location">
    <subcellularLocation>
        <location evidence="1 9">Cytoplasm</location>
    </subcellularLocation>
</comment>
<dbReference type="PROSITE" id="PS00674">
    <property type="entry name" value="AAA"/>
    <property type="match status" value="1"/>
</dbReference>
<dbReference type="Proteomes" id="UP000198518">
    <property type="component" value="Unassembled WGS sequence"/>
</dbReference>
<evidence type="ECO:0000256" key="5">
    <source>
        <dbReference type="ARBA" id="ARBA00022840"/>
    </source>
</evidence>
<dbReference type="GO" id="GO:0022623">
    <property type="term" value="C:proteasome-activating nucleotidase complex"/>
    <property type="evidence" value="ECO:0007669"/>
    <property type="project" value="UniProtKB-UniRule"/>
</dbReference>
<dbReference type="GO" id="GO:0043335">
    <property type="term" value="P:protein unfolding"/>
    <property type="evidence" value="ECO:0007669"/>
    <property type="project" value="UniProtKB-UniRule"/>
</dbReference>
<evidence type="ECO:0000313" key="13">
    <source>
        <dbReference type="EMBL" id="SEW22129.1"/>
    </source>
</evidence>
<dbReference type="InterPro" id="IPR027417">
    <property type="entry name" value="P-loop_NTPase"/>
</dbReference>
<evidence type="ECO:0000256" key="3">
    <source>
        <dbReference type="ARBA" id="ARBA00022490"/>
    </source>
</evidence>
<evidence type="ECO:0000256" key="1">
    <source>
        <dbReference type="ARBA" id="ARBA00004496"/>
    </source>
</evidence>
<keyword evidence="4 9" id="KW-0547">Nucleotide-binding</keyword>
<comment type="function">
    <text evidence="9">ATPase which is responsible for recognizing, binding, unfolding and translocation of substrate proteins into the archaeal 20S proteasome core particle. Is essential for opening the gate of the 20S proteasome via an interaction with its C-terminus, thereby allowing substrate entry and access to the site of proteolysis. Thus, the C-termini of the proteasomal ATPase function like a 'key in a lock' to induce gate opening and therefore regulate proteolysis. Unfolding activity requires energy from ATP hydrolysis, whereas ATP binding alone promotes ATPase-20S proteasome association which triggers gate opening, and supports translocation of unfolded substrates.</text>
</comment>
<dbReference type="GO" id="GO:0005737">
    <property type="term" value="C:cytoplasm"/>
    <property type="evidence" value="ECO:0007669"/>
    <property type="project" value="UniProtKB-SubCell"/>
</dbReference>
<reference evidence="13 14" key="1">
    <citation type="submission" date="2016-10" db="EMBL/GenBank/DDBJ databases">
        <authorList>
            <person name="de Groot N.N."/>
        </authorList>
    </citation>
    <scope>NUCLEOTIDE SEQUENCE [LARGE SCALE GENOMIC DNA]</scope>
    <source>
        <strain evidence="13 14">CGMCC 1.5337</strain>
    </source>
</reference>
<evidence type="ECO:0000256" key="10">
    <source>
        <dbReference type="RuleBase" id="RU003651"/>
    </source>
</evidence>
<keyword evidence="8 9" id="KW-0143">Chaperone</keyword>
<feature type="binding site" evidence="9">
    <location>
        <begin position="196"/>
        <end position="201"/>
    </location>
    <ligand>
        <name>ATP</name>
        <dbReference type="ChEBI" id="CHEBI:30616"/>
    </ligand>
</feature>
<feature type="coiled-coil region" evidence="9">
    <location>
        <begin position="32"/>
        <end position="73"/>
    </location>
</feature>
<evidence type="ECO:0000256" key="11">
    <source>
        <dbReference type="SAM" id="MobiDB-lite"/>
    </source>
</evidence>
<keyword evidence="3 9" id="KW-0963">Cytoplasm</keyword>
<dbReference type="SUPFAM" id="SSF52540">
    <property type="entry name" value="P-loop containing nucleoside triphosphate hydrolases"/>
    <property type="match status" value="1"/>
</dbReference>
<dbReference type="EMBL" id="FOJA01000001">
    <property type="protein sequence ID" value="SEW22129.1"/>
    <property type="molecule type" value="Genomic_DNA"/>
</dbReference>
<dbReference type="InterPro" id="IPR003593">
    <property type="entry name" value="AAA+_ATPase"/>
</dbReference>
<feature type="region of interest" description="Disordered" evidence="11">
    <location>
        <begin position="1"/>
        <end position="21"/>
    </location>
</feature>
<feature type="domain" description="AAA+ ATPase" evidence="12">
    <location>
        <begin position="185"/>
        <end position="324"/>
    </location>
</feature>
<evidence type="ECO:0000259" key="12">
    <source>
        <dbReference type="SMART" id="SM00382"/>
    </source>
</evidence>
<evidence type="ECO:0000256" key="2">
    <source>
        <dbReference type="ARBA" id="ARBA00006914"/>
    </source>
</evidence>
<dbReference type="GO" id="GO:0016887">
    <property type="term" value="F:ATP hydrolysis activity"/>
    <property type="evidence" value="ECO:0007669"/>
    <property type="project" value="UniProtKB-UniRule"/>
</dbReference>
<name>A0A1I0Q5G5_9EURY</name>
<comment type="domain">
    <text evidence="9">Consists of three main regions, an N-terminal coiled-coil domain that may assist in substrate recognition, an interdomain involved in PAN hexamerization, and a C-terminal ATPase domain of the AAA type.</text>
</comment>
<dbReference type="FunFam" id="3.40.50.300:FF:000033">
    <property type="entry name" value="26S protease regulatory subunit 6B"/>
    <property type="match status" value="1"/>
</dbReference>
<dbReference type="InterPro" id="IPR003960">
    <property type="entry name" value="ATPase_AAA_CS"/>
</dbReference>
<evidence type="ECO:0000256" key="9">
    <source>
        <dbReference type="HAMAP-Rule" id="MF_00553"/>
    </source>
</evidence>
<keyword evidence="7 9" id="KW-0175">Coiled coil</keyword>
<comment type="subunit">
    <text evidence="9">Homohexamer. The hexameric complex has a two-ring architecture resembling a top hat that caps the 20S proteasome core at one or both ends. Upon ATP-binding, the C-terminus of PAN interacts with the alpha-rings of the proteasome core by binding to the intersubunit pockets.</text>
</comment>
<dbReference type="Gene3D" id="2.40.50.140">
    <property type="entry name" value="Nucleic acid-binding proteins"/>
    <property type="match status" value="1"/>
</dbReference>
<feature type="binding site" evidence="9">
    <location>
        <position position="335"/>
    </location>
    <ligand>
        <name>ATP</name>
        <dbReference type="ChEBI" id="CHEBI:30616"/>
    </ligand>
</feature>
<dbReference type="InterPro" id="IPR003959">
    <property type="entry name" value="ATPase_AAA_core"/>
</dbReference>
<dbReference type="InterPro" id="IPR023501">
    <property type="entry name" value="Nucleotidase_PAN"/>
</dbReference>
<feature type="region of interest" description="Disordered" evidence="11">
    <location>
        <begin position="385"/>
        <end position="410"/>
    </location>
</feature>
<keyword evidence="14" id="KW-1185">Reference proteome</keyword>
<evidence type="ECO:0000256" key="8">
    <source>
        <dbReference type="ARBA" id="ARBA00023186"/>
    </source>
</evidence>
<dbReference type="Gene3D" id="1.10.8.60">
    <property type="match status" value="1"/>
</dbReference>
<dbReference type="GO" id="GO:0010498">
    <property type="term" value="P:proteasomal protein catabolic process"/>
    <property type="evidence" value="ECO:0007669"/>
    <property type="project" value="UniProtKB-UniRule"/>
</dbReference>
<dbReference type="Pfam" id="PF00004">
    <property type="entry name" value="AAA"/>
    <property type="match status" value="1"/>
</dbReference>
<gene>
    <name evidence="9" type="primary">pan</name>
    <name evidence="13" type="ORF">SAMN04487945_2290</name>
</gene>
<dbReference type="NCBIfam" id="NF003069">
    <property type="entry name" value="PRK03992.1"/>
    <property type="match status" value="1"/>
</dbReference>
<dbReference type="STRING" id="355548.SAMN04487945_2290"/>
<evidence type="ECO:0000256" key="4">
    <source>
        <dbReference type="ARBA" id="ARBA00022741"/>
    </source>
</evidence>
<dbReference type="NCBIfam" id="NF047747">
    <property type="entry name" value="PrtsmActNtasePan2"/>
    <property type="match status" value="1"/>
</dbReference>
<dbReference type="AlphaFoldDB" id="A0A1I0Q5G5"/>
<comment type="similarity">
    <text evidence="2 9 10">Belongs to the AAA ATPase family.</text>
</comment>
<dbReference type="Gene3D" id="3.40.50.300">
    <property type="entry name" value="P-loop containing nucleotide triphosphate hydrolases"/>
    <property type="match status" value="1"/>
</dbReference>